<accession>A0A1M5SE74</accession>
<keyword evidence="2" id="KW-1185">Reference proteome</keyword>
<reference evidence="1 2" key="1">
    <citation type="submission" date="2016-11" db="EMBL/GenBank/DDBJ databases">
        <authorList>
            <person name="Jaros S."/>
            <person name="Januszkiewicz K."/>
            <person name="Wedrychowicz H."/>
        </authorList>
    </citation>
    <scope>NUCLEOTIDE SEQUENCE [LARGE SCALE GENOMIC DNA]</scope>
    <source>
        <strain evidence="1 2">DSM 8605</strain>
    </source>
</reference>
<evidence type="ECO:0000313" key="2">
    <source>
        <dbReference type="Proteomes" id="UP000184447"/>
    </source>
</evidence>
<sequence>MRTKKMKNIVNNNTSTTTAGNYTIIQNADITSNLSNSAYRLYVLLLSMCYADKDTCYPSQQYLASKLHCSVRTIQRSLKELIVDKLIKKQRRGSISNIYTMLQKKINQVGNTVANKVNQIKNNYSSNKSNQYKDSFSNRKQRSYNLDKIERTLLGWDEYE</sequence>
<dbReference type="AlphaFoldDB" id="A0A1M5SE74"/>
<dbReference type="InterPro" id="IPR036390">
    <property type="entry name" value="WH_DNA-bd_sf"/>
</dbReference>
<dbReference type="Gene3D" id="1.10.10.10">
    <property type="entry name" value="Winged helix-like DNA-binding domain superfamily/Winged helix DNA-binding domain"/>
    <property type="match status" value="1"/>
</dbReference>
<proteinExistence type="predicted"/>
<dbReference type="RefSeq" id="WP_242950627.1">
    <property type="nucleotide sequence ID" value="NZ_FQXM01000004.1"/>
</dbReference>
<name>A0A1M5SE74_9CLOT</name>
<organism evidence="1 2">
    <name type="scientific">Clostridium grantii DSM 8605</name>
    <dbReference type="NCBI Taxonomy" id="1121316"/>
    <lineage>
        <taxon>Bacteria</taxon>
        <taxon>Bacillati</taxon>
        <taxon>Bacillota</taxon>
        <taxon>Clostridia</taxon>
        <taxon>Eubacteriales</taxon>
        <taxon>Clostridiaceae</taxon>
        <taxon>Clostridium</taxon>
    </lineage>
</organism>
<dbReference type="STRING" id="1121316.SAMN02745207_00889"/>
<dbReference type="EMBL" id="FQXM01000004">
    <property type="protein sequence ID" value="SHH36769.1"/>
    <property type="molecule type" value="Genomic_DNA"/>
</dbReference>
<dbReference type="SUPFAM" id="SSF46785">
    <property type="entry name" value="Winged helix' DNA-binding domain"/>
    <property type="match status" value="1"/>
</dbReference>
<dbReference type="InterPro" id="IPR036388">
    <property type="entry name" value="WH-like_DNA-bd_sf"/>
</dbReference>
<gene>
    <name evidence="1" type="ORF">SAMN02745207_00889</name>
</gene>
<dbReference type="Proteomes" id="UP000184447">
    <property type="component" value="Unassembled WGS sequence"/>
</dbReference>
<dbReference type="Pfam" id="PF13730">
    <property type="entry name" value="HTH_36"/>
    <property type="match status" value="1"/>
</dbReference>
<evidence type="ECO:0000313" key="1">
    <source>
        <dbReference type="EMBL" id="SHH36769.1"/>
    </source>
</evidence>
<protein>
    <submittedName>
        <fullName evidence="1">Helix-turn-helix domain-containing protein</fullName>
    </submittedName>
</protein>